<evidence type="ECO:0000259" key="7">
    <source>
        <dbReference type="Pfam" id="PF01435"/>
    </source>
</evidence>
<keyword evidence="5" id="KW-0862">Zinc</keyword>
<evidence type="ECO:0000256" key="4">
    <source>
        <dbReference type="ARBA" id="ARBA00022801"/>
    </source>
</evidence>
<dbReference type="Gene3D" id="3.30.2010.10">
    <property type="entry name" value="Metalloproteases ('zincins'), catalytic domain"/>
    <property type="match status" value="1"/>
</dbReference>
<feature type="domain" description="Peptidase M48" evidence="7">
    <location>
        <begin position="59"/>
        <end position="244"/>
    </location>
</feature>
<dbReference type="Proteomes" id="UP001234916">
    <property type="component" value="Chromosome"/>
</dbReference>
<dbReference type="SUPFAM" id="SSF48452">
    <property type="entry name" value="TPR-like"/>
    <property type="match status" value="1"/>
</dbReference>
<keyword evidence="4 8" id="KW-0378">Hydrolase</keyword>
<keyword evidence="3" id="KW-0479">Metal-binding</keyword>
<sequence length="474" mass="52705">MILLLFLAPATLADGLPDLGEAAQVDFSPQTEKRIGETILRDIRLHEPAYLDDPEILDYLNRLGRRLAAQSEDTRQSFEFFALRDATLNAFAMPGGYIGVHTGLILAAQSESELASVLAHEISHVTQRHLARLLGKQNQAQIASLLSIAVAILAARQSSDLAQGALAAGQAAGIQHQLNYSRDFEREADRMGLQLLEKAGYDIRGMGGFFDRLQKFGRLYENNAPGYLRTHPLTTERLADLENRIQMRPYRQVADSTDFLLVRAKLRTQEGTAQDAVTDFETRLRDRKFAIEAAERYGLARARLRAGDPAAAEREVGALRRLKVESAMIETLAAELRMKQNDPAGAAKILHAAAVRYPQARTVAYALVEALLADRQPEEALRISSADLQNYTTDARMHALQARTYALLGRKLQQHRAQAESYVHLGQLHAAIEQLQLAQKSPDGNFYEQSQVDARLRELKARQAEEAKQKKPGL</sequence>
<evidence type="ECO:0000256" key="3">
    <source>
        <dbReference type="ARBA" id="ARBA00022723"/>
    </source>
</evidence>
<dbReference type="CDD" id="cd07333">
    <property type="entry name" value="M48C_bepA_like"/>
    <property type="match status" value="1"/>
</dbReference>
<name>A0AA49FK86_9PROT</name>
<dbReference type="Gene3D" id="1.25.40.10">
    <property type="entry name" value="Tetratricopeptide repeat domain"/>
    <property type="match status" value="1"/>
</dbReference>
<keyword evidence="2" id="KW-0645">Protease</keyword>
<dbReference type="InterPro" id="IPR001915">
    <property type="entry name" value="Peptidase_M48"/>
</dbReference>
<dbReference type="EC" id="3.4.24.-" evidence="8"/>
<dbReference type="PANTHER" id="PTHR22726:SF1">
    <property type="entry name" value="METALLOENDOPEPTIDASE OMA1, MITOCHONDRIAL"/>
    <property type="match status" value="1"/>
</dbReference>
<dbReference type="PANTHER" id="PTHR22726">
    <property type="entry name" value="METALLOENDOPEPTIDASE OMA1"/>
    <property type="match status" value="1"/>
</dbReference>
<keyword evidence="6 8" id="KW-0482">Metalloprotease</keyword>
<evidence type="ECO:0000256" key="2">
    <source>
        <dbReference type="ARBA" id="ARBA00022670"/>
    </source>
</evidence>
<evidence type="ECO:0000313" key="8">
    <source>
        <dbReference type="EMBL" id="WIM05484.1"/>
    </source>
</evidence>
<dbReference type="GO" id="GO:0046872">
    <property type="term" value="F:metal ion binding"/>
    <property type="evidence" value="ECO:0007669"/>
    <property type="project" value="UniProtKB-KW"/>
</dbReference>
<dbReference type="InterPro" id="IPR011990">
    <property type="entry name" value="TPR-like_helical_dom_sf"/>
</dbReference>
<proteinExistence type="predicted"/>
<gene>
    <name evidence="8" type="ORF">OHM77_12490</name>
</gene>
<evidence type="ECO:0000256" key="5">
    <source>
        <dbReference type="ARBA" id="ARBA00022833"/>
    </source>
</evidence>
<evidence type="ECO:0000256" key="6">
    <source>
        <dbReference type="ARBA" id="ARBA00023049"/>
    </source>
</evidence>
<dbReference type="GO" id="GO:0004222">
    <property type="term" value="F:metalloendopeptidase activity"/>
    <property type="evidence" value="ECO:0007669"/>
    <property type="project" value="InterPro"/>
</dbReference>
<dbReference type="KEGG" id="npv:OHM77_12490"/>
<comment type="cofactor">
    <cofactor evidence="1">
        <name>Zn(2+)</name>
        <dbReference type="ChEBI" id="CHEBI:29105"/>
    </cofactor>
</comment>
<dbReference type="GO" id="GO:0016020">
    <property type="term" value="C:membrane"/>
    <property type="evidence" value="ECO:0007669"/>
    <property type="project" value="TreeGrafter"/>
</dbReference>
<dbReference type="Pfam" id="PF01435">
    <property type="entry name" value="Peptidase_M48"/>
    <property type="match status" value="1"/>
</dbReference>
<accession>A0AA49FK86</accession>
<evidence type="ECO:0000256" key="1">
    <source>
        <dbReference type="ARBA" id="ARBA00001947"/>
    </source>
</evidence>
<reference evidence="8" key="1">
    <citation type="journal article" date="2023" name="Nat. Microbiol.">
        <title>Enrichment and characterization of a nitric oxide-reducing microbial community in a continuous bioreactor.</title>
        <authorList>
            <person name="Garrido-Amador P."/>
            <person name="Stortenbeker N."/>
            <person name="Wessels H.J.C.T."/>
            <person name="Speth D.R."/>
            <person name="Garcia-Heredia I."/>
            <person name="Kartal B."/>
        </authorList>
    </citation>
    <scope>NUCLEOTIDE SEQUENCE</scope>
    <source>
        <strain evidence="8">MAG1</strain>
    </source>
</reference>
<protein>
    <submittedName>
        <fullName evidence="8">M48 family metalloprotease</fullName>
        <ecNumber evidence="8">3.4.24.-</ecNumber>
    </submittedName>
</protein>
<dbReference type="EMBL" id="CP107246">
    <property type="protein sequence ID" value="WIM05484.1"/>
    <property type="molecule type" value="Genomic_DNA"/>
</dbReference>
<dbReference type="InterPro" id="IPR051156">
    <property type="entry name" value="Mito/Outer_Membr_Metalloprot"/>
</dbReference>
<dbReference type="GO" id="GO:0051603">
    <property type="term" value="P:proteolysis involved in protein catabolic process"/>
    <property type="evidence" value="ECO:0007669"/>
    <property type="project" value="TreeGrafter"/>
</dbReference>
<dbReference type="AlphaFoldDB" id="A0AA49FK86"/>
<organism evidence="8">
    <name type="scientific">Candidatus Nitricoxidivorans perseverans</name>
    <dbReference type="NCBI Taxonomy" id="2975601"/>
    <lineage>
        <taxon>Bacteria</taxon>
        <taxon>Pseudomonadati</taxon>
        <taxon>Pseudomonadota</taxon>
        <taxon>Betaproteobacteria</taxon>
        <taxon>Nitrosomonadales</taxon>
        <taxon>Sterolibacteriaceae</taxon>
        <taxon>Candidatus Nitricoxidivorans</taxon>
    </lineage>
</organism>